<feature type="coiled-coil region" evidence="1">
    <location>
        <begin position="474"/>
        <end position="501"/>
    </location>
</feature>
<feature type="compositionally biased region" description="Basic and acidic residues" evidence="2">
    <location>
        <begin position="916"/>
        <end position="937"/>
    </location>
</feature>
<feature type="region of interest" description="Disordered" evidence="2">
    <location>
        <begin position="250"/>
        <end position="309"/>
    </location>
</feature>
<feature type="region of interest" description="Disordered" evidence="2">
    <location>
        <begin position="1003"/>
        <end position="1024"/>
    </location>
</feature>
<dbReference type="Proteomes" id="UP001165160">
    <property type="component" value="Unassembled WGS sequence"/>
</dbReference>
<feature type="coiled-coil region" evidence="1">
    <location>
        <begin position="107"/>
        <end position="162"/>
    </location>
</feature>
<feature type="compositionally biased region" description="Basic residues" evidence="2">
    <location>
        <begin position="296"/>
        <end position="308"/>
    </location>
</feature>
<dbReference type="EMBL" id="BRXX01000081">
    <property type="protein sequence ID" value="GMH88322.1"/>
    <property type="molecule type" value="Genomic_DNA"/>
</dbReference>
<feature type="region of interest" description="Disordered" evidence="2">
    <location>
        <begin position="909"/>
        <end position="976"/>
    </location>
</feature>
<keyword evidence="1" id="KW-0175">Coiled coil</keyword>
<comment type="caution">
    <text evidence="3">The sequence shown here is derived from an EMBL/GenBank/DDBJ whole genome shotgun (WGS) entry which is preliminary data.</text>
</comment>
<feature type="coiled-coil region" evidence="1">
    <location>
        <begin position="349"/>
        <end position="430"/>
    </location>
</feature>
<accession>A0A9W7ERQ8</accession>
<feature type="compositionally biased region" description="Basic residues" evidence="2">
    <location>
        <begin position="49"/>
        <end position="58"/>
    </location>
</feature>
<dbReference type="AlphaFoldDB" id="A0A9W7ERQ8"/>
<evidence type="ECO:0000313" key="3">
    <source>
        <dbReference type="EMBL" id="GMH88322.1"/>
    </source>
</evidence>
<organism evidence="3 4">
    <name type="scientific">Triparma verrucosa</name>
    <dbReference type="NCBI Taxonomy" id="1606542"/>
    <lineage>
        <taxon>Eukaryota</taxon>
        <taxon>Sar</taxon>
        <taxon>Stramenopiles</taxon>
        <taxon>Ochrophyta</taxon>
        <taxon>Bolidophyceae</taxon>
        <taxon>Parmales</taxon>
        <taxon>Triparmaceae</taxon>
        <taxon>Triparma</taxon>
    </lineage>
</organism>
<reference evidence="4" key="1">
    <citation type="journal article" date="2023" name="Commun. Biol.">
        <title>Genome analysis of Parmales, the sister group of diatoms, reveals the evolutionary specialization of diatoms from phago-mixotrophs to photoautotrophs.</title>
        <authorList>
            <person name="Ban H."/>
            <person name="Sato S."/>
            <person name="Yoshikawa S."/>
            <person name="Yamada K."/>
            <person name="Nakamura Y."/>
            <person name="Ichinomiya M."/>
            <person name="Sato N."/>
            <person name="Blanc-Mathieu R."/>
            <person name="Endo H."/>
            <person name="Kuwata A."/>
            <person name="Ogata H."/>
        </authorList>
    </citation>
    <scope>NUCLEOTIDE SEQUENCE [LARGE SCALE GENOMIC DNA]</scope>
    <source>
        <strain evidence="4">NIES 3699</strain>
    </source>
</reference>
<sequence>MARLTKPKKKKSKAGPPTASAMLSSDEKLVDSPIPTPPSQPQTKGTPGSKRKTTRKSRSSSMKGGGGVGTGSGSTTPETNTMQSLASQIERLESLNISSKLYEASVNSRLREEQEAWERKMADVESKADEVQAVMFRVQDRNYELEKELDTERKTVQALQDQIMHQHDMFLNILAKQKMKHSREQDMLKASEDRRVNGRVLEELQSTIVDNEALSEEVTSLRASMLQMSEVIEHLEYVNLEKTFEIKRLNRVGGSGGSSGPGAKRASPTGRNSVPSPAPPTLINSPALDATDRETKRHKKETMRKHNVKEKNKLEVKSFISSWFSDAEHEVLDQKLTEKVESDAIAEAARRATEEHAAKQRKEQQAKKDLEIKERNDFVQAAKSLKSGPGKMVVALTKCENDIDHLRHKLEMYEEREAESKKLLQAAESTMMSMVKNVEAEALSLVRVDIPPPDPSQAYKPYSKVDQSTVGGTLQELSERNFELERQKRTLLDLLTEYEQDSAGGGTGENFFDFARLSLFSPSTEVRLRNELSQILGLGGEITDDDLLYEIQLLAREREHMMQELDEIKRVPRSTSSSPTHLLEDADVMELVKAKEIQTKNERAREHSIAMSQAKLAAEHPPAPRPPSPLAAMEDEDEVRELQSEKTTHRKHTVGHSSADAAVKEMDRIEKLNEAEKVEHFHTKHGRKHTVSHTGALKAVEKFHESDVDSDSYGSDFDDGSGDGEGGEGDEVEEVDFFTEEKISPVYVTPLSPLAALQEAYVEYPEEISHPNTKLLLHTTKIYADPLGNDYKFVMTCQCLNHENSAGFVMYRIKSYDADVGREMCMDVSEQELRQSMKHDQISFTYDAENKAFQNAVLDRLKLIPGHDVNSDGFLNADDVVREDLTFALVAEGRWKPVKVMIEVGEGGRKKRIREKQKEAEMKREMAKALEEHERRQGAAGAGADDEDGAQKSGFFKEKKALSPRKPSAREMLQKADTSMRLLDGGGHAREFADENALVVDKSGRSSFVSKRSEEVQQLEPDGY</sequence>
<evidence type="ECO:0000256" key="2">
    <source>
        <dbReference type="SAM" id="MobiDB-lite"/>
    </source>
</evidence>
<gene>
    <name evidence="3" type="ORF">TrVE_jg7348</name>
</gene>
<feature type="region of interest" description="Disordered" evidence="2">
    <location>
        <begin position="1"/>
        <end position="80"/>
    </location>
</feature>
<feature type="compositionally biased region" description="Basic residues" evidence="2">
    <location>
        <begin position="1"/>
        <end position="13"/>
    </location>
</feature>
<keyword evidence="4" id="KW-1185">Reference proteome</keyword>
<feature type="compositionally biased region" description="Gly residues" evidence="2">
    <location>
        <begin position="63"/>
        <end position="72"/>
    </location>
</feature>
<proteinExistence type="predicted"/>
<feature type="region of interest" description="Disordered" evidence="2">
    <location>
        <begin position="616"/>
        <end position="635"/>
    </location>
</feature>
<name>A0A9W7ERQ8_9STRA</name>
<feature type="region of interest" description="Disordered" evidence="2">
    <location>
        <begin position="703"/>
        <end position="730"/>
    </location>
</feature>
<feature type="compositionally biased region" description="Acidic residues" evidence="2">
    <location>
        <begin position="716"/>
        <end position="730"/>
    </location>
</feature>
<evidence type="ECO:0000256" key="1">
    <source>
        <dbReference type="SAM" id="Coils"/>
    </source>
</evidence>
<evidence type="ECO:0000313" key="4">
    <source>
        <dbReference type="Proteomes" id="UP001165160"/>
    </source>
</evidence>
<protein>
    <submittedName>
        <fullName evidence="3">Uncharacterized protein</fullName>
    </submittedName>
</protein>